<dbReference type="PANTHER" id="PTHR10909:SF378">
    <property type="entry name" value="ACYL-COENZYME A OXIDASE"/>
    <property type="match status" value="1"/>
</dbReference>
<evidence type="ECO:0000256" key="5">
    <source>
        <dbReference type="ARBA" id="ARBA00022827"/>
    </source>
</evidence>
<keyword evidence="8" id="KW-0443">Lipid metabolism</keyword>
<feature type="binding site" evidence="12">
    <location>
        <position position="184"/>
    </location>
    <ligand>
        <name>FAD</name>
        <dbReference type="ChEBI" id="CHEBI:57692"/>
    </ligand>
</feature>
<evidence type="ECO:0000259" key="14">
    <source>
        <dbReference type="Pfam" id="PF01756"/>
    </source>
</evidence>
<evidence type="ECO:0000259" key="15">
    <source>
        <dbReference type="Pfam" id="PF02770"/>
    </source>
</evidence>
<organism evidence="17 18">
    <name type="scientific">Acrasis kona</name>
    <dbReference type="NCBI Taxonomy" id="1008807"/>
    <lineage>
        <taxon>Eukaryota</taxon>
        <taxon>Discoba</taxon>
        <taxon>Heterolobosea</taxon>
        <taxon>Tetramitia</taxon>
        <taxon>Eutetramitia</taxon>
        <taxon>Acrasidae</taxon>
        <taxon>Acrasis</taxon>
    </lineage>
</organism>
<dbReference type="GO" id="GO:0033540">
    <property type="term" value="P:fatty acid beta-oxidation using acyl-CoA oxidase"/>
    <property type="evidence" value="ECO:0007669"/>
    <property type="project" value="TreeGrafter"/>
</dbReference>
<evidence type="ECO:0000256" key="9">
    <source>
        <dbReference type="ARBA" id="ARBA00023140"/>
    </source>
</evidence>
<feature type="active site" description="Proton acceptor" evidence="11">
    <location>
        <position position="467"/>
    </location>
</feature>
<reference evidence="17 18" key="1">
    <citation type="submission" date="2024-03" db="EMBL/GenBank/DDBJ databases">
        <title>The Acrasis kona genome and developmental transcriptomes reveal deep origins of eukaryotic multicellular pathways.</title>
        <authorList>
            <person name="Sheikh S."/>
            <person name="Fu C.-J."/>
            <person name="Brown M.W."/>
            <person name="Baldauf S.L."/>
        </authorList>
    </citation>
    <scope>NUCLEOTIDE SEQUENCE [LARGE SCALE GENOMIC DNA]</scope>
    <source>
        <strain evidence="17 18">ATCC MYA-3509</strain>
    </source>
</reference>
<evidence type="ECO:0000313" key="17">
    <source>
        <dbReference type="EMBL" id="KAL0491176.1"/>
    </source>
</evidence>
<dbReference type="GO" id="GO:0005777">
    <property type="term" value="C:peroxisome"/>
    <property type="evidence" value="ECO:0007669"/>
    <property type="project" value="UniProtKB-SubCell"/>
</dbReference>
<dbReference type="Pfam" id="PF02770">
    <property type="entry name" value="Acyl-CoA_dh_M"/>
    <property type="match status" value="1"/>
</dbReference>
<evidence type="ECO:0000256" key="12">
    <source>
        <dbReference type="PIRSR" id="PIRSR000168-2"/>
    </source>
</evidence>
<evidence type="ECO:0000256" key="6">
    <source>
        <dbReference type="ARBA" id="ARBA00022832"/>
    </source>
</evidence>
<accession>A0AAW2ZPT2</accession>
<dbReference type="GO" id="GO:0005504">
    <property type="term" value="F:fatty acid binding"/>
    <property type="evidence" value="ECO:0007669"/>
    <property type="project" value="TreeGrafter"/>
</dbReference>
<dbReference type="FunFam" id="1.20.140.10:FF:000007">
    <property type="entry name" value="Acyl-coenzyme A oxidase"/>
    <property type="match status" value="1"/>
</dbReference>
<dbReference type="FunFam" id="1.20.140.10:FF:000010">
    <property type="entry name" value="Acyl-coenzyme A oxidase"/>
    <property type="match status" value="1"/>
</dbReference>
<feature type="domain" description="Acyl-CoA oxidase C-terminal" evidence="14">
    <location>
        <begin position="532"/>
        <end position="693"/>
    </location>
</feature>
<evidence type="ECO:0000256" key="1">
    <source>
        <dbReference type="ARBA" id="ARBA00001974"/>
    </source>
</evidence>
<evidence type="ECO:0000256" key="11">
    <source>
        <dbReference type="PIRSR" id="PIRSR000168-1"/>
    </source>
</evidence>
<dbReference type="Proteomes" id="UP001431209">
    <property type="component" value="Unassembled WGS sequence"/>
</dbReference>
<dbReference type="InterPro" id="IPR055060">
    <property type="entry name" value="ACOX_C_alpha1"/>
</dbReference>
<gene>
    <name evidence="17" type="ORF">AKO1_002316</name>
</gene>
<sequence>MQQANRRLQVTLGHLNPEAVGSSDQIITGNETSAATATASNKDRYDCNTEGFTHTFDVARLADIMRGNVTREKRIEMFKLVDKPIMLERTYNLSKEEHRKLVTEQVKYLLGTGEINIAGLKTDPHETLQKLELGSFMDASTGIKLGVQIVLFGGSILNLGTKPHHEKYLKGVHTFDIPGCFGMTELRHGSNVRKLETTSTYDPKTQEFIINTPNDGAVKWWIGNAQTNARVCSVFARLITQEKDYGIHVFVVPLRDENHKTLPGIEIGDCGDKVGLHGVDNGFIKFNNVRVPRENLLNRFGDVMPDGVYKTEITSEGRRFGAVLGELITGRVTLCANSIFIRKVATIIATRYAANRLQFGPPKHGEIPILDYRSHQVRLMPILASCYAYEFPKRVLMEKYILLHTDNVPDDTLAEIHAMSAGMKAVSTWDTQLHLQTLRETCGGHGYSAYNKFGILRDDHDVFQTFEGDNTVLIQQLAGHLLKQFSAQFEGSSQIGSAVILLRRQMGDMFSSRNPLITRIATKKHLTSRDWQLQAFEYRTAKLLETCAFAINANKKKMGFFNAFTDSVPLMVQLGRAYIEQFTLQEYMKAIEKEYKTGNRKVADVMKLMCDVFALSCIHKDVGNFMDLIKSSKARAIGKLLTRLCEEMREHAISLVDALEIPDFIIDAPIGLSKGYYVDHILDYSKKCNPNNHSFTVSGDKRPEANHGGKNGNDEESWDHDVIEIHQK</sequence>
<dbReference type="EMBL" id="JAOPGA020001768">
    <property type="protein sequence ID" value="KAL0491176.1"/>
    <property type="molecule type" value="Genomic_DNA"/>
</dbReference>
<keyword evidence="5 10" id="KW-0274">FAD</keyword>
<comment type="caution">
    <text evidence="17">The sequence shown here is derived from an EMBL/GenBank/DDBJ whole genome shotgun (WGS) entry which is preliminary data.</text>
</comment>
<name>A0AAW2ZPT2_9EUKA</name>
<dbReference type="InterPro" id="IPR012258">
    <property type="entry name" value="Acyl-CoA_oxidase"/>
</dbReference>
<dbReference type="InterPro" id="IPR009100">
    <property type="entry name" value="AcylCoA_DH/oxidase_NM_dom_sf"/>
</dbReference>
<evidence type="ECO:0000256" key="7">
    <source>
        <dbReference type="ARBA" id="ARBA00023002"/>
    </source>
</evidence>
<keyword evidence="9" id="KW-0576">Peroxisome</keyword>
<keyword evidence="18" id="KW-1185">Reference proteome</keyword>
<evidence type="ECO:0000256" key="3">
    <source>
        <dbReference type="ARBA" id="ARBA00006288"/>
    </source>
</evidence>
<evidence type="ECO:0000259" key="16">
    <source>
        <dbReference type="Pfam" id="PF22924"/>
    </source>
</evidence>
<feature type="binding site" evidence="12">
    <location>
        <position position="223"/>
    </location>
    <ligand>
        <name>FAD</name>
        <dbReference type="ChEBI" id="CHEBI:57692"/>
    </ligand>
</feature>
<dbReference type="GO" id="GO:0071949">
    <property type="term" value="F:FAD binding"/>
    <property type="evidence" value="ECO:0007669"/>
    <property type="project" value="InterPro"/>
</dbReference>
<dbReference type="PANTHER" id="PTHR10909">
    <property type="entry name" value="ELECTRON TRANSPORT OXIDOREDUCTASE"/>
    <property type="match status" value="1"/>
</dbReference>
<proteinExistence type="inferred from homology"/>
<protein>
    <recommendedName>
        <fullName evidence="10">Acyl-coenzyme A oxidase</fullName>
    </recommendedName>
</protein>
<comment type="subcellular location">
    <subcellularLocation>
        <location evidence="2">Peroxisome</location>
    </subcellularLocation>
</comment>
<dbReference type="SUPFAM" id="SSF47203">
    <property type="entry name" value="Acyl-CoA dehydrogenase C-terminal domain-like"/>
    <property type="match status" value="2"/>
</dbReference>
<dbReference type="InterPro" id="IPR002655">
    <property type="entry name" value="Acyl-CoA_oxidase_C"/>
</dbReference>
<evidence type="ECO:0000256" key="10">
    <source>
        <dbReference type="PIRNR" id="PIRNR000168"/>
    </source>
</evidence>
<dbReference type="InterPro" id="IPR036250">
    <property type="entry name" value="AcylCo_DH-like_C"/>
</dbReference>
<keyword evidence="7" id="KW-0560">Oxidoreductase</keyword>
<dbReference type="Gene3D" id="2.40.110.10">
    <property type="entry name" value="Butyryl-CoA Dehydrogenase, subunit A, domain 2"/>
    <property type="match status" value="1"/>
</dbReference>
<dbReference type="InterPro" id="IPR006091">
    <property type="entry name" value="Acyl-CoA_Oxase/DH_mid-dom"/>
</dbReference>
<feature type="domain" description="Acyl-CoA oxidase C-alpha1" evidence="16">
    <location>
        <begin position="325"/>
        <end position="482"/>
    </location>
</feature>
<dbReference type="Pfam" id="PF01756">
    <property type="entry name" value="ACOX"/>
    <property type="match status" value="1"/>
</dbReference>
<dbReference type="Pfam" id="PF22924">
    <property type="entry name" value="ACOX_C_alpha1"/>
    <property type="match status" value="1"/>
</dbReference>
<keyword evidence="4 10" id="KW-0285">Flavoprotein</keyword>
<dbReference type="PIRSF" id="PIRSF000168">
    <property type="entry name" value="Acyl-CoA_oxidase"/>
    <property type="match status" value="1"/>
</dbReference>
<feature type="region of interest" description="Disordered" evidence="13">
    <location>
        <begin position="695"/>
        <end position="720"/>
    </location>
</feature>
<feature type="domain" description="Acyl-CoA oxidase/dehydrogenase middle" evidence="15">
    <location>
        <begin position="180"/>
        <end position="289"/>
    </location>
</feature>
<comment type="similarity">
    <text evidence="3 10">Belongs to the acyl-CoA oxidase family.</text>
</comment>
<evidence type="ECO:0000256" key="8">
    <source>
        <dbReference type="ARBA" id="ARBA00023098"/>
    </source>
</evidence>
<dbReference type="GO" id="GO:0003997">
    <property type="term" value="F:acyl-CoA oxidase activity"/>
    <property type="evidence" value="ECO:0007669"/>
    <property type="project" value="InterPro"/>
</dbReference>
<dbReference type="GO" id="GO:0055088">
    <property type="term" value="P:lipid homeostasis"/>
    <property type="evidence" value="ECO:0007669"/>
    <property type="project" value="TreeGrafter"/>
</dbReference>
<evidence type="ECO:0000256" key="13">
    <source>
        <dbReference type="SAM" id="MobiDB-lite"/>
    </source>
</evidence>
<evidence type="ECO:0000256" key="4">
    <source>
        <dbReference type="ARBA" id="ARBA00022630"/>
    </source>
</evidence>
<evidence type="ECO:0000313" key="18">
    <source>
        <dbReference type="Proteomes" id="UP001431209"/>
    </source>
</evidence>
<dbReference type="FunFam" id="2.40.110.10:FF:000005">
    <property type="entry name" value="Acyl-coenzyme A oxidase"/>
    <property type="match status" value="1"/>
</dbReference>
<dbReference type="AlphaFoldDB" id="A0AAW2ZPT2"/>
<dbReference type="InterPro" id="IPR046373">
    <property type="entry name" value="Acyl-CoA_Oxase/DH_mid-dom_sf"/>
</dbReference>
<dbReference type="Gene3D" id="1.20.140.10">
    <property type="entry name" value="Butyryl-CoA Dehydrogenase, subunit A, domain 3"/>
    <property type="match status" value="2"/>
</dbReference>
<comment type="cofactor">
    <cofactor evidence="1">
        <name>FAD</name>
        <dbReference type="ChEBI" id="CHEBI:57692"/>
    </cofactor>
</comment>
<dbReference type="SUPFAM" id="SSF56645">
    <property type="entry name" value="Acyl-CoA dehydrogenase NM domain-like"/>
    <property type="match status" value="1"/>
</dbReference>
<evidence type="ECO:0000256" key="2">
    <source>
        <dbReference type="ARBA" id="ARBA00004275"/>
    </source>
</evidence>
<keyword evidence="6" id="KW-0276">Fatty acid metabolism</keyword>